<feature type="signal peptide" evidence="2">
    <location>
        <begin position="1"/>
        <end position="30"/>
    </location>
</feature>
<dbReference type="EMBL" id="DXAM01000113">
    <property type="protein sequence ID" value="HJA04792.1"/>
    <property type="molecule type" value="Genomic_DNA"/>
</dbReference>
<keyword evidence="1" id="KW-0472">Membrane</keyword>
<evidence type="ECO:0000256" key="1">
    <source>
        <dbReference type="SAM" id="Phobius"/>
    </source>
</evidence>
<evidence type="ECO:0000313" key="5">
    <source>
        <dbReference type="Proteomes" id="UP000824220"/>
    </source>
</evidence>
<reference evidence="4" key="1">
    <citation type="journal article" date="2021" name="PeerJ">
        <title>Extensive microbial diversity within the chicken gut microbiome revealed by metagenomics and culture.</title>
        <authorList>
            <person name="Gilroy R."/>
            <person name="Ravi A."/>
            <person name="Getino M."/>
            <person name="Pursley I."/>
            <person name="Horton D.L."/>
            <person name="Alikhan N.F."/>
            <person name="Baker D."/>
            <person name="Gharbi K."/>
            <person name="Hall N."/>
            <person name="Watson M."/>
            <person name="Adriaenssens E.M."/>
            <person name="Foster-Nyarko E."/>
            <person name="Jarju S."/>
            <person name="Secka A."/>
            <person name="Antonio M."/>
            <person name="Oren A."/>
            <person name="Chaudhuri R.R."/>
            <person name="La Ragione R."/>
            <person name="Hildebrand F."/>
            <person name="Pallen M.J."/>
        </authorList>
    </citation>
    <scope>NUCLEOTIDE SEQUENCE</scope>
    <source>
        <strain evidence="4">ChiHjej8B7-3636</strain>
    </source>
</reference>
<accession>A0A9D2H529</accession>
<reference evidence="4" key="2">
    <citation type="submission" date="2021-04" db="EMBL/GenBank/DDBJ databases">
        <authorList>
            <person name="Gilroy R."/>
        </authorList>
    </citation>
    <scope>NUCLEOTIDE SEQUENCE</scope>
    <source>
        <strain evidence="4">ChiHjej8B7-3636</strain>
    </source>
</reference>
<comment type="caution">
    <text evidence="4">The sequence shown here is derived from an EMBL/GenBank/DDBJ whole genome shotgun (WGS) entry which is preliminary data.</text>
</comment>
<dbReference type="Proteomes" id="UP000824220">
    <property type="component" value="Unassembled WGS sequence"/>
</dbReference>
<proteinExistence type="predicted"/>
<feature type="chain" id="PRO_5038756333" evidence="2">
    <location>
        <begin position="31"/>
        <end position="217"/>
    </location>
</feature>
<protein>
    <submittedName>
        <fullName evidence="4">YcnI family protein</fullName>
    </submittedName>
</protein>
<dbReference type="Gene3D" id="2.60.40.2230">
    <property type="entry name" value="Uncharacterised protein YcnI-like PF07987, DUF1775"/>
    <property type="match status" value="1"/>
</dbReference>
<sequence>MTVSKKKALLGASGLALAAGLVLAPAAAFAHVSVDPSDDARPGAETTLTFGINHGCDGSSTRSVEVSMPDGLSGVHPIADAGWTIETERGGDAGRVSTVTYTATTPVPSDVRGEVKMLVGFADDASGPLAFPVEQTCEDGSTSWSEIAQAGEDPHDLDEPAPVLEFVGAPEAEAEADAAADDGASGAEIAGYVAAGAAVVISLAALGVAVSASRRKA</sequence>
<dbReference type="InterPro" id="IPR038507">
    <property type="entry name" value="YcnI-like_sf"/>
</dbReference>
<feature type="domain" description="YncI copper-binding" evidence="3">
    <location>
        <begin position="31"/>
        <end position="165"/>
    </location>
</feature>
<evidence type="ECO:0000256" key="2">
    <source>
        <dbReference type="SAM" id="SignalP"/>
    </source>
</evidence>
<dbReference type="CDD" id="cd08545">
    <property type="entry name" value="YcnI_like"/>
    <property type="match status" value="1"/>
</dbReference>
<keyword evidence="2" id="KW-0732">Signal</keyword>
<dbReference type="Pfam" id="PF07987">
    <property type="entry name" value="DUF1775"/>
    <property type="match status" value="1"/>
</dbReference>
<keyword evidence="1" id="KW-1133">Transmembrane helix</keyword>
<organism evidence="4 5">
    <name type="scientific">Candidatus Microbacterium stercoravium</name>
    <dbReference type="NCBI Taxonomy" id="2838697"/>
    <lineage>
        <taxon>Bacteria</taxon>
        <taxon>Bacillati</taxon>
        <taxon>Actinomycetota</taxon>
        <taxon>Actinomycetes</taxon>
        <taxon>Micrococcales</taxon>
        <taxon>Microbacteriaceae</taxon>
        <taxon>Microbacterium</taxon>
    </lineage>
</organism>
<dbReference type="AlphaFoldDB" id="A0A9D2H529"/>
<gene>
    <name evidence="4" type="ORF">H9800_08010</name>
</gene>
<dbReference type="InterPro" id="IPR012533">
    <property type="entry name" value="YcnI-copper_dom"/>
</dbReference>
<name>A0A9D2H529_9MICO</name>
<evidence type="ECO:0000313" key="4">
    <source>
        <dbReference type="EMBL" id="HJA04792.1"/>
    </source>
</evidence>
<keyword evidence="1" id="KW-0812">Transmembrane</keyword>
<evidence type="ECO:0000259" key="3">
    <source>
        <dbReference type="Pfam" id="PF07987"/>
    </source>
</evidence>
<feature type="transmembrane region" description="Helical" evidence="1">
    <location>
        <begin position="189"/>
        <end position="212"/>
    </location>
</feature>